<evidence type="ECO:0000313" key="7">
    <source>
        <dbReference type="EMBL" id="POZ49774.1"/>
    </source>
</evidence>
<dbReference type="REBASE" id="260708">
    <property type="entry name" value="MpsSph1ORF4451P"/>
</dbReference>
<keyword evidence="2" id="KW-0680">Restriction system</keyword>
<dbReference type="RefSeq" id="WP_103975856.1">
    <property type="nucleotide sequence ID" value="NZ_PGFZ01000024.1"/>
</dbReference>
<organism evidence="7 8">
    <name type="scientific">Methylovulum psychrotolerans</name>
    <dbReference type="NCBI Taxonomy" id="1704499"/>
    <lineage>
        <taxon>Bacteria</taxon>
        <taxon>Pseudomonadati</taxon>
        <taxon>Pseudomonadota</taxon>
        <taxon>Gammaproteobacteria</taxon>
        <taxon>Methylococcales</taxon>
        <taxon>Methylococcaceae</taxon>
        <taxon>Methylovulum</taxon>
    </lineage>
</organism>
<dbReference type="AlphaFoldDB" id="A0A2S5CG47"/>
<dbReference type="GO" id="GO:0003677">
    <property type="term" value="F:DNA binding"/>
    <property type="evidence" value="ECO:0007669"/>
    <property type="project" value="InterPro"/>
</dbReference>
<dbReference type="GO" id="GO:0009036">
    <property type="term" value="F:type II site-specific deoxyribonuclease activity"/>
    <property type="evidence" value="ECO:0007669"/>
    <property type="project" value="InterPro"/>
</dbReference>
<keyword evidence="4" id="KW-0378">Hydrolase</keyword>
<proteinExistence type="predicted"/>
<dbReference type="Proteomes" id="UP000237423">
    <property type="component" value="Unassembled WGS sequence"/>
</dbReference>
<dbReference type="InterPro" id="IPR019045">
    <property type="entry name" value="Restrct_endonuc_II_HinfI"/>
</dbReference>
<name>A0A2S5CG47_9GAMM</name>
<evidence type="ECO:0000256" key="5">
    <source>
        <dbReference type="ARBA" id="ARBA00093760"/>
    </source>
</evidence>
<comment type="caution">
    <text evidence="7">The sequence shown here is derived from an EMBL/GenBank/DDBJ whole genome shotgun (WGS) entry which is preliminary data.</text>
</comment>
<sequence length="279" mass="31740">MSDKDKVPQAISEVIKTMMDRVMQKVLAEDPFVKEKHHANKPLYAALVPDEIFKGSHFERRFVTPFGGVWEKLAQVTAQEAHGKCTTGYSITGTVGDERLRRIQEVLNKLEYRSKGQDKTVPNWQEELAYILAGQGNPIPVTVVCDLYIHNVNTGNCYAFELKGPLPNSDQTKVSKEKMFKLLSMASQPVAGAYYALPYNPYGANKQDYTWGFPMRWFNMCTDPCVLIGDEFWDFIGGSGTYALFIDEVNQLGKHYRERIYREFLGIEPPSTAEDFLLK</sequence>
<evidence type="ECO:0000256" key="1">
    <source>
        <dbReference type="ARBA" id="ARBA00022722"/>
    </source>
</evidence>
<evidence type="ECO:0000256" key="2">
    <source>
        <dbReference type="ARBA" id="ARBA00022747"/>
    </source>
</evidence>
<dbReference type="EC" id="3.1.21.4" evidence="6"/>
<accession>A0A2S5CG47</accession>
<reference evidence="7 8" key="1">
    <citation type="submission" date="2017-11" db="EMBL/GenBank/DDBJ databases">
        <title>Draft Genome Sequence of Methylobacter psychrotolerans Sph1T, an Obligate Methanotroph from Low-Temperature Environments.</title>
        <authorList>
            <person name="Oshkin I.Y."/>
            <person name="Miroshnikov K."/>
            <person name="Belova S.E."/>
            <person name="Korzhenkov A."/>
            <person name="Toshchakov S.V."/>
            <person name="Dedysh S.N."/>
        </authorList>
    </citation>
    <scope>NUCLEOTIDE SEQUENCE [LARGE SCALE GENOMIC DNA]</scope>
    <source>
        <strain evidence="7 8">Sph1</strain>
    </source>
</reference>
<dbReference type="EMBL" id="PGFZ01000024">
    <property type="protein sequence ID" value="POZ49774.1"/>
    <property type="molecule type" value="Genomic_DNA"/>
</dbReference>
<dbReference type="GO" id="GO:0009307">
    <property type="term" value="P:DNA restriction-modification system"/>
    <property type="evidence" value="ECO:0007669"/>
    <property type="project" value="InterPro"/>
</dbReference>
<comment type="catalytic activity">
    <reaction evidence="5">
        <text>Endonucleolytic cleavage of DNA to give specific double-stranded fragments with terminal 5'-phosphates.</text>
        <dbReference type="EC" id="3.1.21.4"/>
    </reaction>
</comment>
<evidence type="ECO:0000256" key="3">
    <source>
        <dbReference type="ARBA" id="ARBA00022759"/>
    </source>
</evidence>
<dbReference type="Pfam" id="PF09520">
    <property type="entry name" value="RE_TdeIII"/>
    <property type="match status" value="1"/>
</dbReference>
<evidence type="ECO:0000256" key="6">
    <source>
        <dbReference type="ARBA" id="ARBA00093790"/>
    </source>
</evidence>
<keyword evidence="3" id="KW-0255">Endonuclease</keyword>
<evidence type="ECO:0000313" key="8">
    <source>
        <dbReference type="Proteomes" id="UP000237423"/>
    </source>
</evidence>
<protein>
    <recommendedName>
        <fullName evidence="6">type II site-specific deoxyribonuclease</fullName>
        <ecNumber evidence="6">3.1.21.4</ecNumber>
    </recommendedName>
</protein>
<gene>
    <name evidence="7" type="ORF">AADEFJLK_04450</name>
</gene>
<keyword evidence="1" id="KW-0540">Nuclease</keyword>
<evidence type="ECO:0000256" key="4">
    <source>
        <dbReference type="ARBA" id="ARBA00022801"/>
    </source>
</evidence>